<proteinExistence type="predicted"/>
<dbReference type="RefSeq" id="WP_181661326.1">
    <property type="nucleotide sequence ID" value="NZ_JACEHE010000027.1"/>
</dbReference>
<evidence type="ECO:0000259" key="1">
    <source>
        <dbReference type="Pfam" id="PF04149"/>
    </source>
</evidence>
<gene>
    <name evidence="2" type="ORF">H1D24_32585</name>
</gene>
<reference evidence="2 3" key="1">
    <citation type="submission" date="2020-07" db="EMBL/GenBank/DDBJ databases">
        <title>Streptomyces isolated from Indian soil.</title>
        <authorList>
            <person name="Mandal S."/>
            <person name="Maiti P.K."/>
        </authorList>
    </citation>
    <scope>NUCLEOTIDE SEQUENCE [LARGE SCALE GENOMIC DNA]</scope>
    <source>
        <strain evidence="2 3">PSKA28</strain>
    </source>
</reference>
<sequence length="85" mass="9284">MSDLVWFKSSYSDSGGGDCVEAAFDWFKSSYSDSSGGDCLEVATTTAVHIRDSKAPDRPYLTVSSEAWVAFLTHPATRSSSRTRH</sequence>
<feature type="domain" description="DUF397" evidence="1">
    <location>
        <begin position="25"/>
        <end position="73"/>
    </location>
</feature>
<dbReference type="AlphaFoldDB" id="A0A7W0DSH7"/>
<feature type="domain" description="DUF397" evidence="1">
    <location>
        <begin position="4"/>
        <end position="24"/>
    </location>
</feature>
<dbReference type="Pfam" id="PF04149">
    <property type="entry name" value="DUF397"/>
    <property type="match status" value="2"/>
</dbReference>
<dbReference type="EMBL" id="JACEHE010000027">
    <property type="protein sequence ID" value="MBA2950401.1"/>
    <property type="molecule type" value="Genomic_DNA"/>
</dbReference>
<name>A0A7W0DSH7_9ACTN</name>
<accession>A0A7W0DSH7</accession>
<comment type="caution">
    <text evidence="2">The sequence shown here is derived from an EMBL/GenBank/DDBJ whole genome shotgun (WGS) entry which is preliminary data.</text>
</comment>
<protein>
    <submittedName>
        <fullName evidence="2">DUF397 domain-containing protein</fullName>
    </submittedName>
</protein>
<evidence type="ECO:0000313" key="3">
    <source>
        <dbReference type="Proteomes" id="UP000545761"/>
    </source>
</evidence>
<organism evidence="2 3">
    <name type="scientific">Streptomyces himalayensis subsp. himalayensis</name>
    <dbReference type="NCBI Taxonomy" id="2756131"/>
    <lineage>
        <taxon>Bacteria</taxon>
        <taxon>Bacillati</taxon>
        <taxon>Actinomycetota</taxon>
        <taxon>Actinomycetes</taxon>
        <taxon>Kitasatosporales</taxon>
        <taxon>Streptomycetaceae</taxon>
        <taxon>Streptomyces</taxon>
        <taxon>Streptomyces himalayensis</taxon>
    </lineage>
</organism>
<evidence type="ECO:0000313" key="2">
    <source>
        <dbReference type="EMBL" id="MBA2950401.1"/>
    </source>
</evidence>
<dbReference type="InterPro" id="IPR007278">
    <property type="entry name" value="DUF397"/>
</dbReference>
<dbReference type="Proteomes" id="UP000545761">
    <property type="component" value="Unassembled WGS sequence"/>
</dbReference>